<accession>A0A840FE53</accession>
<dbReference type="EMBL" id="JACIEV010000004">
    <property type="protein sequence ID" value="MBB4153877.1"/>
    <property type="molecule type" value="Genomic_DNA"/>
</dbReference>
<protein>
    <recommendedName>
        <fullName evidence="4">Transmembrane protein</fullName>
    </recommendedName>
</protein>
<feature type="transmembrane region" description="Helical" evidence="1">
    <location>
        <begin position="20"/>
        <end position="39"/>
    </location>
</feature>
<gene>
    <name evidence="2" type="ORF">GGQ80_001783</name>
</gene>
<comment type="caution">
    <text evidence="2">The sequence shown here is derived from an EMBL/GenBank/DDBJ whole genome shotgun (WGS) entry which is preliminary data.</text>
</comment>
<dbReference type="AlphaFoldDB" id="A0A840FE53"/>
<keyword evidence="1" id="KW-0472">Membrane</keyword>
<dbReference type="Proteomes" id="UP000529795">
    <property type="component" value="Unassembled WGS sequence"/>
</dbReference>
<reference evidence="2 3" key="1">
    <citation type="submission" date="2020-08" db="EMBL/GenBank/DDBJ databases">
        <title>Genomic Encyclopedia of Type Strains, Phase IV (KMG-IV): sequencing the most valuable type-strain genomes for metagenomic binning, comparative biology and taxonomic classification.</title>
        <authorList>
            <person name="Goeker M."/>
        </authorList>
    </citation>
    <scope>NUCLEOTIDE SEQUENCE [LARGE SCALE GENOMIC DNA]</scope>
    <source>
        <strain evidence="2 3">YC6723</strain>
    </source>
</reference>
<evidence type="ECO:0000313" key="2">
    <source>
        <dbReference type="EMBL" id="MBB4153877.1"/>
    </source>
</evidence>
<feature type="transmembrane region" description="Helical" evidence="1">
    <location>
        <begin position="51"/>
        <end position="76"/>
    </location>
</feature>
<proteinExistence type="predicted"/>
<evidence type="ECO:0008006" key="4">
    <source>
        <dbReference type="Google" id="ProtNLM"/>
    </source>
</evidence>
<dbReference type="RefSeq" id="WP_183983856.1">
    <property type="nucleotide sequence ID" value="NZ_JACIEV010000004.1"/>
</dbReference>
<name>A0A840FE53_9SPHN</name>
<keyword evidence="1" id="KW-0812">Transmembrane</keyword>
<feature type="transmembrane region" description="Helical" evidence="1">
    <location>
        <begin position="96"/>
        <end position="122"/>
    </location>
</feature>
<keyword evidence="1" id="KW-1133">Transmembrane helix</keyword>
<keyword evidence="3" id="KW-1185">Reference proteome</keyword>
<evidence type="ECO:0000256" key="1">
    <source>
        <dbReference type="SAM" id="Phobius"/>
    </source>
</evidence>
<sequence>MKRGLGHRVRELRVTLWTLIVPPSVWAAHFLFCYLWVAVSCAKTGGFERFPIAFVIGTLGALAIIAASGAIAWAQAKTPGDPPPHDEGTDIDRTRFLAKSTLLLAALSFVGVLFTAAPALMLTDCR</sequence>
<organism evidence="2 3">
    <name type="scientific">Sphingomonas jinjuensis</name>
    <dbReference type="NCBI Taxonomy" id="535907"/>
    <lineage>
        <taxon>Bacteria</taxon>
        <taxon>Pseudomonadati</taxon>
        <taxon>Pseudomonadota</taxon>
        <taxon>Alphaproteobacteria</taxon>
        <taxon>Sphingomonadales</taxon>
        <taxon>Sphingomonadaceae</taxon>
        <taxon>Sphingomonas</taxon>
    </lineage>
</organism>
<evidence type="ECO:0000313" key="3">
    <source>
        <dbReference type="Proteomes" id="UP000529795"/>
    </source>
</evidence>